<name>A0AAV5VC97_9BILA</name>
<dbReference type="InterPro" id="IPR007397">
    <property type="entry name" value="F-box-assoc_dom"/>
</dbReference>
<evidence type="ECO:0000313" key="3">
    <source>
        <dbReference type="Proteomes" id="UP001432322"/>
    </source>
</evidence>
<feature type="non-terminal residue" evidence="2">
    <location>
        <position position="1"/>
    </location>
</feature>
<dbReference type="InterPro" id="IPR008979">
    <property type="entry name" value="Galactose-bd-like_sf"/>
</dbReference>
<dbReference type="Proteomes" id="UP001432322">
    <property type="component" value="Unassembled WGS sequence"/>
</dbReference>
<evidence type="ECO:0000259" key="1">
    <source>
        <dbReference type="PROSITE" id="PS51114"/>
    </source>
</evidence>
<protein>
    <recommendedName>
        <fullName evidence="1">FBA domain-containing protein</fullName>
    </recommendedName>
</protein>
<feature type="non-terminal residue" evidence="2">
    <location>
        <position position="183"/>
    </location>
</feature>
<proteinExistence type="predicted"/>
<evidence type="ECO:0000313" key="2">
    <source>
        <dbReference type="EMBL" id="GMT15838.1"/>
    </source>
</evidence>
<keyword evidence="3" id="KW-1185">Reference proteome</keyword>
<dbReference type="PROSITE" id="PS51114">
    <property type="entry name" value="FBA"/>
    <property type="match status" value="1"/>
</dbReference>
<organism evidence="2 3">
    <name type="scientific">Pristionchus fissidentatus</name>
    <dbReference type="NCBI Taxonomy" id="1538716"/>
    <lineage>
        <taxon>Eukaryota</taxon>
        <taxon>Metazoa</taxon>
        <taxon>Ecdysozoa</taxon>
        <taxon>Nematoda</taxon>
        <taxon>Chromadorea</taxon>
        <taxon>Rhabditida</taxon>
        <taxon>Rhabditina</taxon>
        <taxon>Diplogasteromorpha</taxon>
        <taxon>Diplogasteroidea</taxon>
        <taxon>Neodiplogasteridae</taxon>
        <taxon>Pristionchus</taxon>
    </lineage>
</organism>
<comment type="caution">
    <text evidence="2">The sequence shown here is derived from an EMBL/GenBank/DDBJ whole genome shotgun (WGS) entry which is preliminary data.</text>
</comment>
<accession>A0AAV5VC97</accession>
<dbReference type="EMBL" id="BTSY01000002">
    <property type="protein sequence ID" value="GMT15838.1"/>
    <property type="molecule type" value="Genomic_DNA"/>
</dbReference>
<dbReference type="SUPFAM" id="SSF49785">
    <property type="entry name" value="Galactose-binding domain-like"/>
    <property type="match status" value="1"/>
</dbReference>
<dbReference type="Gene3D" id="2.60.120.260">
    <property type="entry name" value="Galactose-binding domain-like"/>
    <property type="match status" value="1"/>
</dbReference>
<reference evidence="2" key="1">
    <citation type="submission" date="2023-10" db="EMBL/GenBank/DDBJ databases">
        <title>Genome assembly of Pristionchus species.</title>
        <authorList>
            <person name="Yoshida K."/>
            <person name="Sommer R.J."/>
        </authorList>
    </citation>
    <scope>NUCLEOTIDE SEQUENCE</scope>
    <source>
        <strain evidence="2">RS5133</strain>
    </source>
</reference>
<dbReference type="AlphaFoldDB" id="A0AAV5VC97"/>
<sequence length="183" mass="21413">QMEFLPISCLQEIASHLDHNSIRNLKMIAICMDYERIWVNDPFRVINEKERSVEDDNSHPDKFDYGISMECPPANCVQSPVLTSCYSVWGEYHGERNNVFILPDYGIPDWIMDSIRPRIVVSQWTTPTTGKECWLRMYVKLRSDPTGNGFELGTIEQFVAFQRLTEWSKVEIVLENYPRGMRE</sequence>
<feature type="domain" description="FBA" evidence="1">
    <location>
        <begin position="37"/>
        <end position="183"/>
    </location>
</feature>
<gene>
    <name evidence="2" type="ORF">PFISCL1PPCAC_7135</name>
</gene>